<dbReference type="AlphaFoldDB" id="A0A7G9SEK1"/>
<sequence>MDEFYLPIRHVHIGAVALSGALFLVRTIGHNFLGATWPKALPLRILVWSVDMVLLTAALMLTTIVQQYPFVDGWLTMKVVLLVLYIMLGTWAFRAEKKSTRLWSMAAALAVFGFIITVARAHDPLGLLATI</sequence>
<dbReference type="Pfam" id="PF04247">
    <property type="entry name" value="SirB"/>
    <property type="match status" value="1"/>
</dbReference>
<dbReference type="GO" id="GO:0005886">
    <property type="term" value="C:plasma membrane"/>
    <property type="evidence" value="ECO:0007669"/>
    <property type="project" value="TreeGrafter"/>
</dbReference>
<dbReference type="PANTHER" id="PTHR39594">
    <property type="entry name" value="PROTEIN YCHQ"/>
    <property type="match status" value="1"/>
</dbReference>
<keyword evidence="1" id="KW-0472">Membrane</keyword>
<evidence type="ECO:0000313" key="3">
    <source>
        <dbReference type="Proteomes" id="UP000515955"/>
    </source>
</evidence>
<dbReference type="PANTHER" id="PTHR39594:SF1">
    <property type="entry name" value="PROTEIN YCHQ"/>
    <property type="match status" value="1"/>
</dbReference>
<evidence type="ECO:0000313" key="2">
    <source>
        <dbReference type="EMBL" id="QNN66276.1"/>
    </source>
</evidence>
<feature type="transmembrane region" description="Helical" evidence="1">
    <location>
        <begin position="74"/>
        <end position="93"/>
    </location>
</feature>
<name>A0A7G9SEK1_9SPHN</name>
<protein>
    <submittedName>
        <fullName evidence="2">SirB2 family protein</fullName>
    </submittedName>
</protein>
<proteinExistence type="predicted"/>
<dbReference type="EMBL" id="CP060717">
    <property type="protein sequence ID" value="QNN66276.1"/>
    <property type="molecule type" value="Genomic_DNA"/>
</dbReference>
<organism evidence="2 3">
    <name type="scientific">Sphingomonas rhizophila</name>
    <dbReference type="NCBI Taxonomy" id="2071607"/>
    <lineage>
        <taxon>Bacteria</taxon>
        <taxon>Pseudomonadati</taxon>
        <taxon>Pseudomonadota</taxon>
        <taxon>Alphaproteobacteria</taxon>
        <taxon>Sphingomonadales</taxon>
        <taxon>Sphingomonadaceae</taxon>
        <taxon>Sphingomonas</taxon>
    </lineage>
</organism>
<accession>A0A7G9SEK1</accession>
<keyword evidence="3" id="KW-1185">Reference proteome</keyword>
<feature type="transmembrane region" description="Helical" evidence="1">
    <location>
        <begin position="12"/>
        <end position="33"/>
    </location>
</feature>
<dbReference type="InterPro" id="IPR007360">
    <property type="entry name" value="SirB"/>
</dbReference>
<dbReference type="KEGG" id="srhi:H9L12_10275"/>
<dbReference type="Proteomes" id="UP000515955">
    <property type="component" value="Chromosome"/>
</dbReference>
<dbReference type="PIRSF" id="PIRSF005610">
    <property type="entry name" value="SirB"/>
    <property type="match status" value="1"/>
</dbReference>
<feature type="transmembrane region" description="Helical" evidence="1">
    <location>
        <begin position="45"/>
        <end position="68"/>
    </location>
</feature>
<feature type="transmembrane region" description="Helical" evidence="1">
    <location>
        <begin position="102"/>
        <end position="121"/>
    </location>
</feature>
<keyword evidence="1" id="KW-1133">Transmembrane helix</keyword>
<evidence type="ECO:0000256" key="1">
    <source>
        <dbReference type="SAM" id="Phobius"/>
    </source>
</evidence>
<keyword evidence="1" id="KW-0812">Transmembrane</keyword>
<reference evidence="2 3" key="1">
    <citation type="submission" date="2020-08" db="EMBL/GenBank/DDBJ databases">
        <title>Genome sequence of Sphingomonas rhizophila KACC 19189T.</title>
        <authorList>
            <person name="Hyun D.-W."/>
            <person name="Bae J.-W."/>
        </authorList>
    </citation>
    <scope>NUCLEOTIDE SEQUENCE [LARGE SCALE GENOMIC DNA]</scope>
    <source>
        <strain evidence="2 3">KACC 19189</strain>
    </source>
</reference>
<gene>
    <name evidence="2" type="ORF">H9L12_10275</name>
</gene>